<feature type="compositionally biased region" description="Basic and acidic residues" evidence="1">
    <location>
        <begin position="90"/>
        <end position="113"/>
    </location>
</feature>
<accession>A0A9P6QJY0</accession>
<comment type="caution">
    <text evidence="2">The sequence shown here is derived from an EMBL/GenBank/DDBJ whole genome shotgun (WGS) entry which is preliminary data.</text>
</comment>
<protein>
    <submittedName>
        <fullName evidence="2">Uncharacterized protein</fullName>
    </submittedName>
</protein>
<organism evidence="2 3">
    <name type="scientific">Linnemannia gamsii</name>
    <dbReference type="NCBI Taxonomy" id="64522"/>
    <lineage>
        <taxon>Eukaryota</taxon>
        <taxon>Fungi</taxon>
        <taxon>Fungi incertae sedis</taxon>
        <taxon>Mucoromycota</taxon>
        <taxon>Mortierellomycotina</taxon>
        <taxon>Mortierellomycetes</taxon>
        <taxon>Mortierellales</taxon>
        <taxon>Mortierellaceae</taxon>
        <taxon>Linnemannia</taxon>
    </lineage>
</organism>
<reference evidence="2" key="1">
    <citation type="journal article" date="2020" name="Fungal Divers.">
        <title>Resolving the Mortierellaceae phylogeny through synthesis of multi-gene phylogenetics and phylogenomics.</title>
        <authorList>
            <person name="Vandepol N."/>
            <person name="Liber J."/>
            <person name="Desiro A."/>
            <person name="Na H."/>
            <person name="Kennedy M."/>
            <person name="Barry K."/>
            <person name="Grigoriev I.V."/>
            <person name="Miller A.N."/>
            <person name="O'Donnell K."/>
            <person name="Stajich J.E."/>
            <person name="Bonito G."/>
        </authorList>
    </citation>
    <scope>NUCLEOTIDE SEQUENCE</scope>
    <source>
        <strain evidence="2">NVP60</strain>
    </source>
</reference>
<proteinExistence type="predicted"/>
<feature type="non-terminal residue" evidence="2">
    <location>
        <position position="128"/>
    </location>
</feature>
<dbReference type="Proteomes" id="UP000823405">
    <property type="component" value="Unassembled WGS sequence"/>
</dbReference>
<gene>
    <name evidence="2" type="ORF">BGZ97_010893</name>
</gene>
<evidence type="ECO:0000313" key="3">
    <source>
        <dbReference type="Proteomes" id="UP000823405"/>
    </source>
</evidence>
<evidence type="ECO:0000313" key="2">
    <source>
        <dbReference type="EMBL" id="KAG0272750.1"/>
    </source>
</evidence>
<dbReference type="AlphaFoldDB" id="A0A9P6QJY0"/>
<sequence length="128" mass="14584">MLRTTERDLETGRRSEDRQQVDQFRELLARQQEAVFEAEEKLKTEKWNKYYFGKLKTALGNQTTVSPTSSSTSKTSKTPKSPTTSSPTWEDPRCENSTERIETEGLRETDRLKATFGSSDPGLCVLDT</sequence>
<name>A0A9P6QJY0_9FUNG</name>
<dbReference type="EMBL" id="JAAAIN010005865">
    <property type="protein sequence ID" value="KAG0272750.1"/>
    <property type="molecule type" value="Genomic_DNA"/>
</dbReference>
<feature type="compositionally biased region" description="Low complexity" evidence="1">
    <location>
        <begin position="63"/>
        <end position="88"/>
    </location>
</feature>
<evidence type="ECO:0000256" key="1">
    <source>
        <dbReference type="SAM" id="MobiDB-lite"/>
    </source>
</evidence>
<feature type="region of interest" description="Disordered" evidence="1">
    <location>
        <begin position="58"/>
        <end position="128"/>
    </location>
</feature>
<keyword evidence="3" id="KW-1185">Reference proteome</keyword>